<dbReference type="RefSeq" id="XP_067544699.1">
    <property type="nucleotide sequence ID" value="XM_067689402.1"/>
</dbReference>
<comment type="function">
    <text evidence="8">Proton-conducting pore forming subunit of the V0 complex of vacuolar(H+)-ATPase (V-ATPase), a multisubunit enzyme composed of a peripheral complex (V1) that hydrolyzes ATP and a membrane integral complex (V0) that translocates protons. V-ATPase is responsible for acidifying and maintaining the pH of intracellular compartments.</text>
</comment>
<organism evidence="12 13">
    <name type="scientific">Nematocida displodere</name>
    <dbReference type="NCBI Taxonomy" id="1805483"/>
    <lineage>
        <taxon>Eukaryota</taxon>
        <taxon>Fungi</taxon>
        <taxon>Fungi incertae sedis</taxon>
        <taxon>Microsporidia</taxon>
        <taxon>Nematocida</taxon>
    </lineage>
</organism>
<gene>
    <name evidence="12" type="ORF">NEDG_01984</name>
</gene>
<keyword evidence="6 10" id="KW-0406">Ion transport</keyword>
<sequence length="161" mass="17002">MSAAQQASDILQNKETLPFIISISSLTAMVVLSAIGATVGSVKASASAAMVAGRHADIMTKAYLPVLLASACFIYAMILVIISITHISYDMKLQKACNVMAATLIYGSTAMFVGIAIGSANKTGLVRLSENRGMFLSFLILNSSLELPAIFAMICSIWMLS</sequence>
<keyword evidence="5 10" id="KW-1133">Transmembrane helix</keyword>
<evidence type="ECO:0000256" key="8">
    <source>
        <dbReference type="ARBA" id="ARBA00045519"/>
    </source>
</evidence>
<evidence type="ECO:0000256" key="3">
    <source>
        <dbReference type="ARBA" id="ARBA00022448"/>
    </source>
</evidence>
<evidence type="ECO:0000256" key="5">
    <source>
        <dbReference type="ARBA" id="ARBA00022989"/>
    </source>
</evidence>
<keyword evidence="3 10" id="KW-0813">Transport</keyword>
<comment type="subcellular location">
    <subcellularLocation>
        <location evidence="1">Membrane</location>
        <topology evidence="1">Multi-pass membrane protein</topology>
    </subcellularLocation>
</comment>
<evidence type="ECO:0000256" key="2">
    <source>
        <dbReference type="ARBA" id="ARBA00007296"/>
    </source>
</evidence>
<comment type="function">
    <text evidence="10">Proton-conducting pore forming of the V0 complex of vacuolar(H+)-ATPase (V-ATPase), a multisubunit enzyme composed of a peripheral complex (V1) that hydrolyzes ATP and a membrane integral complex (V0) that translocates protons. V-ATPase is responsible for acidifying and maintaining the pH of intracellular compartments.</text>
</comment>
<evidence type="ECO:0000256" key="7">
    <source>
        <dbReference type="ARBA" id="ARBA00023136"/>
    </source>
</evidence>
<dbReference type="STRING" id="1805483.A0A177EH50"/>
<keyword evidence="4 10" id="KW-0812">Transmembrane</keyword>
<comment type="similarity">
    <text evidence="2 10">Belongs to the V-ATPase proteolipid subunit family.</text>
</comment>
<comment type="caution">
    <text evidence="12">The sequence shown here is derived from an EMBL/GenBank/DDBJ whole genome shotgun (WGS) entry which is preliminary data.</text>
</comment>
<feature type="domain" description="V-ATPase proteolipid subunit C-like" evidence="11">
    <location>
        <begin position="29"/>
        <end position="82"/>
    </location>
</feature>
<dbReference type="GO" id="GO:0033179">
    <property type="term" value="C:proton-transporting V-type ATPase, V0 domain"/>
    <property type="evidence" value="ECO:0007669"/>
    <property type="project" value="InterPro"/>
</dbReference>
<accession>A0A177EH50</accession>
<dbReference type="VEuPathDB" id="MicrosporidiaDB:NEDG_01984"/>
<comment type="subunit">
    <text evidence="9 10">V-ATPase is a heteromultimeric enzyme composed of a peripheral catalytic V1 complex (components A to H) attached to an integral membrane V0 proton pore complex (components: a, c, c', c'', d, e, f and VOA1). The decameric c-ring forms the proton-conducting pore, and is composed of eight proteolipid subunits c, one subunit c' and one subunit c''.</text>
</comment>
<evidence type="ECO:0000256" key="10">
    <source>
        <dbReference type="RuleBase" id="RU363060"/>
    </source>
</evidence>
<dbReference type="PRINTS" id="PR00122">
    <property type="entry name" value="VACATPASE"/>
</dbReference>
<dbReference type="AlphaFoldDB" id="A0A177EH50"/>
<dbReference type="InterPro" id="IPR002379">
    <property type="entry name" value="ATPase_proteolipid_c-like_dom"/>
</dbReference>
<feature type="transmembrane region" description="Helical" evidence="10">
    <location>
        <begin position="133"/>
        <end position="160"/>
    </location>
</feature>
<dbReference type="GeneID" id="93648334"/>
<feature type="transmembrane region" description="Helical" evidence="10">
    <location>
        <begin position="19"/>
        <end position="42"/>
    </location>
</feature>
<dbReference type="InterPro" id="IPR000245">
    <property type="entry name" value="ATPase_proteolipid_csu"/>
</dbReference>
<proteinExistence type="inferred from homology"/>
<feature type="transmembrane region" description="Helical" evidence="10">
    <location>
        <begin position="63"/>
        <end position="87"/>
    </location>
</feature>
<reference evidence="12 13" key="1">
    <citation type="submission" date="2016-02" db="EMBL/GenBank/DDBJ databases">
        <title>Discovery of a natural microsporidian pathogen with a broad tissue tropism in Caenorhabditis elegans.</title>
        <authorList>
            <person name="Luallen R.J."/>
            <person name="Reinke A.W."/>
            <person name="Tong L."/>
            <person name="Botts M.R."/>
            <person name="Felix M.-A."/>
            <person name="Troemel E.R."/>
        </authorList>
    </citation>
    <scope>NUCLEOTIDE SEQUENCE [LARGE SCALE GENOMIC DNA]</scope>
    <source>
        <strain evidence="12 13">JUm2807</strain>
    </source>
</reference>
<feature type="transmembrane region" description="Helical" evidence="10">
    <location>
        <begin position="99"/>
        <end position="121"/>
    </location>
</feature>
<dbReference type="GO" id="GO:0046961">
    <property type="term" value="F:proton-transporting ATPase activity, rotational mechanism"/>
    <property type="evidence" value="ECO:0007669"/>
    <property type="project" value="InterPro"/>
</dbReference>
<name>A0A177EH50_9MICR</name>
<dbReference type="GO" id="GO:0005774">
    <property type="term" value="C:vacuolar membrane"/>
    <property type="evidence" value="ECO:0007669"/>
    <property type="project" value="UniProtKB-ARBA"/>
</dbReference>
<dbReference type="Pfam" id="PF00137">
    <property type="entry name" value="ATP-synt_C"/>
    <property type="match status" value="2"/>
</dbReference>
<evidence type="ECO:0000256" key="4">
    <source>
        <dbReference type="ARBA" id="ARBA00022692"/>
    </source>
</evidence>
<keyword evidence="7 10" id="KW-0472">Membrane</keyword>
<dbReference type="Gene3D" id="1.20.120.610">
    <property type="entry name" value="lithium bound rotor ring of v- atpase"/>
    <property type="match status" value="1"/>
</dbReference>
<protein>
    <submittedName>
        <fullName evidence="12">V-type H+-transporting ATPase 16kDa proteolipid subunit</fullName>
    </submittedName>
</protein>
<evidence type="ECO:0000313" key="12">
    <source>
        <dbReference type="EMBL" id="OAG30442.1"/>
    </source>
</evidence>
<keyword evidence="13" id="KW-1185">Reference proteome</keyword>
<dbReference type="EMBL" id="LTDL01000028">
    <property type="protein sequence ID" value="OAG30442.1"/>
    <property type="molecule type" value="Genomic_DNA"/>
</dbReference>
<evidence type="ECO:0000259" key="11">
    <source>
        <dbReference type="Pfam" id="PF00137"/>
    </source>
</evidence>
<dbReference type="InterPro" id="IPR035921">
    <property type="entry name" value="F/V-ATP_Csub_sf"/>
</dbReference>
<evidence type="ECO:0000256" key="9">
    <source>
        <dbReference type="ARBA" id="ARBA00046480"/>
    </source>
</evidence>
<dbReference type="OrthoDB" id="1744869at2759"/>
<feature type="domain" description="V-ATPase proteolipid subunit C-like" evidence="11">
    <location>
        <begin position="100"/>
        <end position="159"/>
    </location>
</feature>
<evidence type="ECO:0000256" key="1">
    <source>
        <dbReference type="ARBA" id="ARBA00004141"/>
    </source>
</evidence>
<dbReference type="Proteomes" id="UP000185944">
    <property type="component" value="Unassembled WGS sequence"/>
</dbReference>
<evidence type="ECO:0000313" key="13">
    <source>
        <dbReference type="Proteomes" id="UP000185944"/>
    </source>
</evidence>
<evidence type="ECO:0000256" key="6">
    <source>
        <dbReference type="ARBA" id="ARBA00023065"/>
    </source>
</evidence>